<dbReference type="AlphaFoldDB" id="A0A0D2AP94"/>
<keyword evidence="9" id="KW-1185">Reference proteome</keyword>
<dbReference type="GO" id="GO:0008270">
    <property type="term" value="F:zinc ion binding"/>
    <property type="evidence" value="ECO:0007669"/>
    <property type="project" value="InterPro"/>
</dbReference>
<protein>
    <recommendedName>
        <fullName evidence="7">Zn(2)-C6 fungal-type domain-containing protein</fullName>
    </recommendedName>
</protein>
<keyword evidence="6" id="KW-0539">Nucleus</keyword>
<keyword evidence="4" id="KW-0238">DNA-binding</keyword>
<dbReference type="RefSeq" id="XP_016262002.1">
    <property type="nucleotide sequence ID" value="XM_016408522.1"/>
</dbReference>
<dbReference type="InterPro" id="IPR036864">
    <property type="entry name" value="Zn2-C6_fun-type_DNA-bd_sf"/>
</dbReference>
<evidence type="ECO:0000313" key="9">
    <source>
        <dbReference type="Proteomes" id="UP000053342"/>
    </source>
</evidence>
<dbReference type="EMBL" id="KN847337">
    <property type="protein sequence ID" value="KIW41786.1"/>
    <property type="molecule type" value="Genomic_DNA"/>
</dbReference>
<dbReference type="InterPro" id="IPR001138">
    <property type="entry name" value="Zn2Cys6_DnaBD"/>
</dbReference>
<evidence type="ECO:0000256" key="4">
    <source>
        <dbReference type="ARBA" id="ARBA00023125"/>
    </source>
</evidence>
<evidence type="ECO:0000313" key="8">
    <source>
        <dbReference type="EMBL" id="KIW41786.1"/>
    </source>
</evidence>
<keyword evidence="1" id="KW-0479">Metal-binding</keyword>
<dbReference type="SMART" id="SM00066">
    <property type="entry name" value="GAL4"/>
    <property type="match status" value="1"/>
</dbReference>
<dbReference type="PANTHER" id="PTHR36206">
    <property type="entry name" value="ASPERCRYPTIN BIOSYNTHESIS CLUSTER-SPECIFIC TRANSCRIPTION REGULATOR ATNN-RELATED"/>
    <property type="match status" value="1"/>
</dbReference>
<keyword evidence="2" id="KW-0862">Zinc</keyword>
<accession>A0A0D2AP94</accession>
<keyword evidence="5" id="KW-0804">Transcription</keyword>
<proteinExistence type="predicted"/>
<evidence type="ECO:0000256" key="6">
    <source>
        <dbReference type="ARBA" id="ARBA00023242"/>
    </source>
</evidence>
<dbReference type="Pfam" id="PF00172">
    <property type="entry name" value="Zn_clus"/>
    <property type="match status" value="1"/>
</dbReference>
<reference evidence="8 9" key="1">
    <citation type="submission" date="2015-01" db="EMBL/GenBank/DDBJ databases">
        <title>The Genome Sequence of Exophiala oligosperma CBS72588.</title>
        <authorList>
            <consortium name="The Broad Institute Genomics Platform"/>
            <person name="Cuomo C."/>
            <person name="de Hoog S."/>
            <person name="Gorbushina A."/>
            <person name="Stielow B."/>
            <person name="Teixiera M."/>
            <person name="Abouelleil A."/>
            <person name="Chapman S.B."/>
            <person name="Priest M."/>
            <person name="Young S.K."/>
            <person name="Wortman J."/>
            <person name="Nusbaum C."/>
            <person name="Birren B."/>
        </authorList>
    </citation>
    <scope>NUCLEOTIDE SEQUENCE [LARGE SCALE GENOMIC DNA]</scope>
    <source>
        <strain evidence="8 9">CBS 72588</strain>
    </source>
</reference>
<organism evidence="8 9">
    <name type="scientific">Exophiala oligosperma</name>
    <dbReference type="NCBI Taxonomy" id="215243"/>
    <lineage>
        <taxon>Eukaryota</taxon>
        <taxon>Fungi</taxon>
        <taxon>Dikarya</taxon>
        <taxon>Ascomycota</taxon>
        <taxon>Pezizomycotina</taxon>
        <taxon>Eurotiomycetes</taxon>
        <taxon>Chaetothyriomycetidae</taxon>
        <taxon>Chaetothyriales</taxon>
        <taxon>Herpotrichiellaceae</taxon>
        <taxon>Exophiala</taxon>
    </lineage>
</organism>
<dbReference type="InterPro" id="IPR052360">
    <property type="entry name" value="Transcr_Regulatory_Proteins"/>
</dbReference>
<name>A0A0D2AP94_9EURO</name>
<dbReference type="Gene3D" id="4.10.240.10">
    <property type="entry name" value="Zn(2)-C6 fungal-type DNA-binding domain"/>
    <property type="match status" value="1"/>
</dbReference>
<keyword evidence="3" id="KW-0805">Transcription regulation</keyword>
<dbReference type="HOGENOM" id="CLU_011409_7_0_1"/>
<feature type="domain" description="Zn(2)-C6 fungal-type" evidence="7">
    <location>
        <begin position="13"/>
        <end position="41"/>
    </location>
</feature>
<dbReference type="CDD" id="cd00067">
    <property type="entry name" value="GAL4"/>
    <property type="match status" value="1"/>
</dbReference>
<evidence type="ECO:0000256" key="5">
    <source>
        <dbReference type="ARBA" id="ARBA00023163"/>
    </source>
</evidence>
<sequence>MDGGMPRKRMGNGCRTCKLRHVKCDESKPHCNRCLKARRRCLGYSVTTKDDASSSPVAFLVMAQGSNRPECDAKARRAFQFFYEVCQASFSRYEKNSAVWTRMVLQASHCEESIKHLVIAASCLGLCRRRGGPTSASEDFTSFLFHHGRALALLSRGQWQKKPSVILLACLLLVLCGQLQDRDDLAAQHAQAGKKILASHYIDGGLHSHAHMIDPAIDEIAVVFSKLNIDRKDGSSLHMAMPGMLGLPGPPTELPTTTQQLIWSF</sequence>
<dbReference type="GO" id="GO:0000981">
    <property type="term" value="F:DNA-binding transcription factor activity, RNA polymerase II-specific"/>
    <property type="evidence" value="ECO:0007669"/>
    <property type="project" value="InterPro"/>
</dbReference>
<dbReference type="OrthoDB" id="2593732at2759"/>
<dbReference type="GeneID" id="27359378"/>
<gene>
    <name evidence="8" type="ORF">PV06_07304</name>
</gene>
<dbReference type="PROSITE" id="PS50048">
    <property type="entry name" value="ZN2_CY6_FUNGAL_2"/>
    <property type="match status" value="1"/>
</dbReference>
<evidence type="ECO:0000256" key="3">
    <source>
        <dbReference type="ARBA" id="ARBA00023015"/>
    </source>
</evidence>
<dbReference type="PROSITE" id="PS00463">
    <property type="entry name" value="ZN2_CY6_FUNGAL_1"/>
    <property type="match status" value="1"/>
</dbReference>
<dbReference type="GO" id="GO:0003677">
    <property type="term" value="F:DNA binding"/>
    <property type="evidence" value="ECO:0007669"/>
    <property type="project" value="UniProtKB-KW"/>
</dbReference>
<evidence type="ECO:0000256" key="2">
    <source>
        <dbReference type="ARBA" id="ARBA00022833"/>
    </source>
</evidence>
<dbReference type="PANTHER" id="PTHR36206:SF4">
    <property type="entry name" value="HYPOTHETICAL CONSERVED PROTEIN (EUROFUNG)-RELATED"/>
    <property type="match status" value="1"/>
</dbReference>
<dbReference type="Proteomes" id="UP000053342">
    <property type="component" value="Unassembled WGS sequence"/>
</dbReference>
<dbReference type="VEuPathDB" id="FungiDB:PV06_07304"/>
<dbReference type="SUPFAM" id="SSF57701">
    <property type="entry name" value="Zn2/Cys6 DNA-binding domain"/>
    <property type="match status" value="1"/>
</dbReference>
<evidence type="ECO:0000256" key="1">
    <source>
        <dbReference type="ARBA" id="ARBA00022723"/>
    </source>
</evidence>
<evidence type="ECO:0000259" key="7">
    <source>
        <dbReference type="PROSITE" id="PS50048"/>
    </source>
</evidence>